<dbReference type="InterPro" id="IPR052264">
    <property type="entry name" value="UPF0175_domain"/>
</dbReference>
<name>A0A1G1T504_9BACT</name>
<reference evidence="2 3" key="1">
    <citation type="submission" date="2016-08" db="EMBL/GenBank/DDBJ databases">
        <title>Hymenobacter coccineus sp. nov., Hymenobacter lapidarius sp. nov. and Hymenobacter glacialis sp. nov., isolated from Antarctic soil.</title>
        <authorList>
            <person name="Sedlacek I."/>
            <person name="Kralova S."/>
            <person name="Kyrova K."/>
            <person name="Maslanova I."/>
            <person name="Stankova E."/>
            <person name="Vrbovska V."/>
            <person name="Nemec M."/>
            <person name="Bartak M."/>
            <person name="Svec P."/>
            <person name="Busse H.-J."/>
            <person name="Pantucek R."/>
        </authorList>
    </citation>
    <scope>NUCLEOTIDE SEQUENCE [LARGE SCALE GENOMIC DNA]</scope>
    <source>
        <strain evidence="2 3">CCM 8643</strain>
    </source>
</reference>
<sequence length="75" mass="8125">MQTIILQLPDSLNITSKEVGMLLAARLYEQGKLSLGQAAELAGYSKRTFMELLGDYGVSVFNYPAESIARDAANA</sequence>
<dbReference type="PANTHER" id="PTHR37525:SF1">
    <property type="entry name" value="UPF0175 PROTEIN SSL1255"/>
    <property type="match status" value="1"/>
</dbReference>
<dbReference type="InterPro" id="IPR005368">
    <property type="entry name" value="UPF0175"/>
</dbReference>
<dbReference type="EMBL" id="MDZB01000101">
    <property type="protein sequence ID" value="OGX85952.1"/>
    <property type="molecule type" value="Genomic_DNA"/>
</dbReference>
<accession>A0A1G1T504</accession>
<dbReference type="RefSeq" id="WP_070727902.1">
    <property type="nucleotide sequence ID" value="NZ_MDZB01000101.1"/>
</dbReference>
<evidence type="ECO:0000256" key="1">
    <source>
        <dbReference type="ARBA" id="ARBA00005651"/>
    </source>
</evidence>
<dbReference type="AlphaFoldDB" id="A0A1G1T504"/>
<evidence type="ECO:0000313" key="3">
    <source>
        <dbReference type="Proteomes" id="UP000176294"/>
    </source>
</evidence>
<organism evidence="2 3">
    <name type="scientific">Hymenobacter lapidarius</name>
    <dbReference type="NCBI Taxonomy" id="1908237"/>
    <lineage>
        <taxon>Bacteria</taxon>
        <taxon>Pseudomonadati</taxon>
        <taxon>Bacteroidota</taxon>
        <taxon>Cytophagia</taxon>
        <taxon>Cytophagales</taxon>
        <taxon>Hymenobacteraceae</taxon>
        <taxon>Hymenobacter</taxon>
    </lineage>
</organism>
<gene>
    <name evidence="2" type="ORF">BEN47_13960</name>
</gene>
<dbReference type="Proteomes" id="UP000176294">
    <property type="component" value="Unassembled WGS sequence"/>
</dbReference>
<dbReference type="Pfam" id="PF03683">
    <property type="entry name" value="UPF0175"/>
    <property type="match status" value="1"/>
</dbReference>
<protein>
    <submittedName>
        <fullName evidence="2">Uncharacterized protein</fullName>
    </submittedName>
</protein>
<dbReference type="OrthoDB" id="5771572at2"/>
<proteinExistence type="inferred from homology"/>
<evidence type="ECO:0000313" key="2">
    <source>
        <dbReference type="EMBL" id="OGX85952.1"/>
    </source>
</evidence>
<comment type="caution">
    <text evidence="2">The sequence shown here is derived from an EMBL/GenBank/DDBJ whole genome shotgun (WGS) entry which is preliminary data.</text>
</comment>
<comment type="similarity">
    <text evidence="1">Belongs to the UPF0175 family.</text>
</comment>
<dbReference type="STRING" id="1908237.BEN47_13960"/>
<keyword evidence="3" id="KW-1185">Reference proteome</keyword>
<dbReference type="PANTHER" id="PTHR37525">
    <property type="entry name" value="UPF0175 PROTEIN SSL1255"/>
    <property type="match status" value="1"/>
</dbReference>